<accession>A0AAE0SA86</accession>
<evidence type="ECO:0000256" key="2">
    <source>
        <dbReference type="SAM" id="Phobius"/>
    </source>
</evidence>
<dbReference type="AlphaFoldDB" id="A0AAE0SA86"/>
<proteinExistence type="predicted"/>
<keyword evidence="4" id="KW-1185">Reference proteome</keyword>
<organism evidence="3 4">
    <name type="scientific">Potamilus streckersoni</name>
    <dbReference type="NCBI Taxonomy" id="2493646"/>
    <lineage>
        <taxon>Eukaryota</taxon>
        <taxon>Metazoa</taxon>
        <taxon>Spiralia</taxon>
        <taxon>Lophotrochozoa</taxon>
        <taxon>Mollusca</taxon>
        <taxon>Bivalvia</taxon>
        <taxon>Autobranchia</taxon>
        <taxon>Heteroconchia</taxon>
        <taxon>Palaeoheterodonta</taxon>
        <taxon>Unionida</taxon>
        <taxon>Unionoidea</taxon>
        <taxon>Unionidae</taxon>
        <taxon>Ambleminae</taxon>
        <taxon>Lampsilini</taxon>
        <taxon>Potamilus</taxon>
    </lineage>
</organism>
<evidence type="ECO:0000313" key="4">
    <source>
        <dbReference type="Proteomes" id="UP001195483"/>
    </source>
</evidence>
<evidence type="ECO:0000256" key="1">
    <source>
        <dbReference type="SAM" id="MobiDB-lite"/>
    </source>
</evidence>
<reference evidence="3" key="1">
    <citation type="journal article" date="2021" name="Genome Biol. Evol.">
        <title>A High-Quality Reference Genome for a Parasitic Bivalve with Doubly Uniparental Inheritance (Bivalvia: Unionida).</title>
        <authorList>
            <person name="Smith C.H."/>
        </authorList>
    </citation>
    <scope>NUCLEOTIDE SEQUENCE</scope>
    <source>
        <strain evidence="3">CHS0354</strain>
    </source>
</reference>
<keyword evidence="2" id="KW-1133">Transmembrane helix</keyword>
<reference evidence="3" key="3">
    <citation type="submission" date="2023-05" db="EMBL/GenBank/DDBJ databases">
        <authorList>
            <person name="Smith C.H."/>
        </authorList>
    </citation>
    <scope>NUCLEOTIDE SEQUENCE</scope>
    <source>
        <strain evidence="3">CHS0354</strain>
        <tissue evidence="3">Mantle</tissue>
    </source>
</reference>
<feature type="compositionally biased region" description="Low complexity" evidence="1">
    <location>
        <begin position="1"/>
        <end position="13"/>
    </location>
</feature>
<gene>
    <name evidence="3" type="ORF">CHS0354_013310</name>
</gene>
<comment type="caution">
    <text evidence="3">The sequence shown here is derived from an EMBL/GenBank/DDBJ whole genome shotgun (WGS) entry which is preliminary data.</text>
</comment>
<keyword evidence="2" id="KW-0472">Membrane</keyword>
<dbReference type="EMBL" id="JAEAOA010000807">
    <property type="protein sequence ID" value="KAK3588245.1"/>
    <property type="molecule type" value="Genomic_DNA"/>
</dbReference>
<sequence length="117" mass="13201">MSSSSGYLSESFSCKSDIDGTKRGKMENSEYAEFNDIGLKEMNPYDNKAEQMSTEESDRKVIRRRRCNYAISILSVAVLAGSCIVLCLFLGNDSQYELILTYHTTTVKDVYCSTYIT</sequence>
<protein>
    <submittedName>
        <fullName evidence="3">Uncharacterized protein</fullName>
    </submittedName>
</protein>
<evidence type="ECO:0000313" key="3">
    <source>
        <dbReference type="EMBL" id="KAK3588245.1"/>
    </source>
</evidence>
<keyword evidence="2" id="KW-0812">Transmembrane</keyword>
<name>A0AAE0SA86_9BIVA</name>
<feature type="transmembrane region" description="Helical" evidence="2">
    <location>
        <begin position="69"/>
        <end position="91"/>
    </location>
</feature>
<dbReference type="Proteomes" id="UP001195483">
    <property type="component" value="Unassembled WGS sequence"/>
</dbReference>
<feature type="region of interest" description="Disordered" evidence="1">
    <location>
        <begin position="1"/>
        <end position="23"/>
    </location>
</feature>
<reference evidence="3" key="2">
    <citation type="journal article" date="2021" name="Genome Biol. Evol.">
        <title>Developing a high-quality reference genome for a parasitic bivalve with doubly uniparental inheritance (Bivalvia: Unionida).</title>
        <authorList>
            <person name="Smith C.H."/>
        </authorList>
    </citation>
    <scope>NUCLEOTIDE SEQUENCE</scope>
    <source>
        <strain evidence="3">CHS0354</strain>
        <tissue evidence="3">Mantle</tissue>
    </source>
</reference>